<comment type="subcellular location">
    <subcellularLocation>
        <location evidence="1">Nucleus</location>
    </subcellularLocation>
</comment>
<evidence type="ECO:0000256" key="5">
    <source>
        <dbReference type="SAM" id="MobiDB-lite"/>
    </source>
</evidence>
<evidence type="ECO:0000256" key="4">
    <source>
        <dbReference type="ARBA" id="ARBA00023242"/>
    </source>
</evidence>
<evidence type="ECO:0000256" key="3">
    <source>
        <dbReference type="ARBA" id="ARBA00023125"/>
    </source>
</evidence>
<sequence length="986" mass="104897">MSGQHHYSSGRGGADPYGYSAGSYSQQPLSAPPGSAYSGFASSSNSHYPSSAHTVHGAGSSGWPSGGAASHDSAAGGASSLGYSMNHSFYGAHPHASDFGGGSSSSGDIYGRPNYADSAHGTSSASSSGFLPQEPSPYGQAGSHSHLPAAASYAHLPRPLNGHSSLQPSAASNLPTVAAAATGSASRAASSSRPVKPKKPPLGRTDVSSAADPEKAKEVLLSLRARMPDSTEPAPSCDRCRRRKIRCDREKPTCGNCQQSGRVCTTEDVLRKRGPPSKKERQIMEAAGIVFHGARPKQKKKSKSDAGSKGATGSASKLAKKIGNGNGNGAPPHHTDVSSGWNNSATGSASASETGHASAPDWTAQQQQLQQQQPGYYRPAEYDHSTHAAWAQSARSRPVSPAFAASHGGGAAGSMRSADSAYTWDGRPADHHYGDNHLGAVAATSLDWSHSRHTSVAGEPVAGNAFGARMADSQQLMSAPPAPGWSSSSSSTATRPPEVLYVVDANGDLKSRDVLRYYRSVADLVGDYPDSIVPSADPDTAVPRPQSNRGASFWHKTQSETPHSRWQVDRLISHELANILLDEFLGHQNHIHPFVYEPRVRSIFAALQQLANERLDGFSSGSSVARSWSPALLRNRQALILSILAMSSCISDGLPLSSGGAALGWEFGHGCYQLARGLLAPHNNRQGWSGVGQDAMGGPEGGALERIQALALVGIYLANEASREHTIEVLKAAWETGRSMDALRSRSVDAYDPRRWDEVDREMLKRSLWGCFMMLQMVRAANQNDGDSDYPRASDVSQMDFPLHLPPHIESEPALDTWTSELRVDAILASVLDSPLAAPPVSTKLYGDQQAMHDVHLCESWAQELLGQLEHWASSAPCYHHNNLRQSSSSSSSRSIARNFNLRKSRSTHQLARSLIRQGLTSAGSMLDIGEDARCDSHHAFSSQEPGSDRVAAWLATTPSYALKAMCGDQGESASPWQRPPPSKMM</sequence>
<feature type="compositionally biased region" description="Low complexity" evidence="5">
    <location>
        <begin position="305"/>
        <end position="323"/>
    </location>
</feature>
<dbReference type="CDD" id="cd00067">
    <property type="entry name" value="GAL4"/>
    <property type="match status" value="1"/>
</dbReference>
<feature type="region of interest" description="Disordered" evidence="5">
    <location>
        <begin position="535"/>
        <end position="560"/>
    </location>
</feature>
<dbReference type="OrthoDB" id="39175at2759"/>
<dbReference type="GO" id="GO:0008270">
    <property type="term" value="F:zinc ion binding"/>
    <property type="evidence" value="ECO:0007669"/>
    <property type="project" value="InterPro"/>
</dbReference>
<feature type="domain" description="Zn(2)-C6 fungal-type" evidence="6">
    <location>
        <begin position="236"/>
        <end position="266"/>
    </location>
</feature>
<dbReference type="GO" id="GO:0003677">
    <property type="term" value="F:DNA binding"/>
    <property type="evidence" value="ECO:0007669"/>
    <property type="project" value="UniProtKB-KW"/>
</dbReference>
<feature type="compositionally biased region" description="Polar residues" evidence="5">
    <location>
        <begin position="545"/>
        <end position="560"/>
    </location>
</feature>
<feature type="compositionally biased region" description="Low complexity" evidence="5">
    <location>
        <begin position="182"/>
        <end position="192"/>
    </location>
</feature>
<evidence type="ECO:0000313" key="7">
    <source>
        <dbReference type="EMBL" id="PWN38746.1"/>
    </source>
</evidence>
<feature type="compositionally biased region" description="Low complexity" evidence="5">
    <location>
        <begin position="118"/>
        <end position="129"/>
    </location>
</feature>
<evidence type="ECO:0000313" key="8">
    <source>
        <dbReference type="Proteomes" id="UP000245783"/>
    </source>
</evidence>
<keyword evidence="8" id="KW-1185">Reference proteome</keyword>
<dbReference type="STRING" id="1522189.A0A316VMF2"/>
<dbReference type="Gene3D" id="4.10.240.10">
    <property type="entry name" value="Zn(2)-C6 fungal-type DNA-binding domain"/>
    <property type="match status" value="1"/>
</dbReference>
<feature type="compositionally biased region" description="Low complexity" evidence="5">
    <location>
        <begin position="32"/>
        <end position="74"/>
    </location>
</feature>
<dbReference type="InterPro" id="IPR050987">
    <property type="entry name" value="AtrR-like"/>
</dbReference>
<feature type="compositionally biased region" description="Low complexity" evidence="5">
    <location>
        <begin position="484"/>
        <end position="494"/>
    </location>
</feature>
<feature type="region of interest" description="Disordered" evidence="5">
    <location>
        <begin position="110"/>
        <end position="146"/>
    </location>
</feature>
<organism evidence="7 8">
    <name type="scientific">Ceraceosorus guamensis</name>
    <dbReference type="NCBI Taxonomy" id="1522189"/>
    <lineage>
        <taxon>Eukaryota</taxon>
        <taxon>Fungi</taxon>
        <taxon>Dikarya</taxon>
        <taxon>Basidiomycota</taxon>
        <taxon>Ustilaginomycotina</taxon>
        <taxon>Exobasidiomycetes</taxon>
        <taxon>Ceraceosorales</taxon>
        <taxon>Ceraceosoraceae</taxon>
        <taxon>Ceraceosorus</taxon>
    </lineage>
</organism>
<gene>
    <name evidence="7" type="ORF">IE81DRAFT_350783</name>
</gene>
<dbReference type="SUPFAM" id="SSF57701">
    <property type="entry name" value="Zn2/Cys6 DNA-binding domain"/>
    <property type="match status" value="1"/>
</dbReference>
<dbReference type="GO" id="GO:0000981">
    <property type="term" value="F:DNA-binding transcription factor activity, RNA polymerase II-specific"/>
    <property type="evidence" value="ECO:0007669"/>
    <property type="project" value="InterPro"/>
</dbReference>
<dbReference type="InParanoid" id="A0A316VMF2"/>
<feature type="region of interest" description="Disordered" evidence="5">
    <location>
        <begin position="1"/>
        <end position="74"/>
    </location>
</feature>
<dbReference type="PROSITE" id="PS00463">
    <property type="entry name" value="ZN2_CY6_FUNGAL_1"/>
    <property type="match status" value="1"/>
</dbReference>
<dbReference type="InterPro" id="IPR036864">
    <property type="entry name" value="Zn2-C6_fun-type_DNA-bd_sf"/>
</dbReference>
<dbReference type="PROSITE" id="PS50048">
    <property type="entry name" value="ZN2_CY6_FUNGAL_2"/>
    <property type="match status" value="1"/>
</dbReference>
<reference evidence="7 8" key="1">
    <citation type="journal article" date="2018" name="Mol. Biol. Evol.">
        <title>Broad Genomic Sampling Reveals a Smut Pathogenic Ancestry of the Fungal Clade Ustilaginomycotina.</title>
        <authorList>
            <person name="Kijpornyongpan T."/>
            <person name="Mondo S.J."/>
            <person name="Barry K."/>
            <person name="Sandor L."/>
            <person name="Lee J."/>
            <person name="Lipzen A."/>
            <person name="Pangilinan J."/>
            <person name="LaButti K."/>
            <person name="Hainaut M."/>
            <person name="Henrissat B."/>
            <person name="Grigoriev I.V."/>
            <person name="Spatafora J.W."/>
            <person name="Aime M.C."/>
        </authorList>
    </citation>
    <scope>NUCLEOTIDE SEQUENCE [LARGE SCALE GENOMIC DNA]</scope>
    <source>
        <strain evidence="7 8">MCA 4658</strain>
    </source>
</reference>
<dbReference type="PANTHER" id="PTHR46910:SF3">
    <property type="entry name" value="HALOTOLERANCE PROTEIN 9-RELATED"/>
    <property type="match status" value="1"/>
</dbReference>
<dbReference type="RefSeq" id="XP_025365906.1">
    <property type="nucleotide sequence ID" value="XM_025516601.1"/>
</dbReference>
<feature type="region of interest" description="Disordered" evidence="5">
    <location>
        <begin position="473"/>
        <end position="494"/>
    </location>
</feature>
<keyword evidence="3" id="KW-0238">DNA-binding</keyword>
<dbReference type="EMBL" id="KZ819545">
    <property type="protein sequence ID" value="PWN38746.1"/>
    <property type="molecule type" value="Genomic_DNA"/>
</dbReference>
<accession>A0A316VMF2</accession>
<evidence type="ECO:0000256" key="1">
    <source>
        <dbReference type="ARBA" id="ARBA00004123"/>
    </source>
</evidence>
<dbReference type="InterPro" id="IPR001138">
    <property type="entry name" value="Zn2Cys6_DnaBD"/>
</dbReference>
<dbReference type="CDD" id="cd12148">
    <property type="entry name" value="fungal_TF_MHR"/>
    <property type="match status" value="1"/>
</dbReference>
<dbReference type="GeneID" id="37038471"/>
<dbReference type="Pfam" id="PF00172">
    <property type="entry name" value="Zn_clus"/>
    <property type="match status" value="1"/>
</dbReference>
<name>A0A316VMF2_9BASI</name>
<dbReference type="AlphaFoldDB" id="A0A316VMF2"/>
<feature type="region of interest" description="Disordered" evidence="5">
    <location>
        <begin position="251"/>
        <end position="375"/>
    </location>
</feature>
<dbReference type="GO" id="GO:0005634">
    <property type="term" value="C:nucleus"/>
    <property type="evidence" value="ECO:0007669"/>
    <property type="project" value="UniProtKB-SubCell"/>
</dbReference>
<feature type="compositionally biased region" description="Low complexity" evidence="5">
    <location>
        <begin position="338"/>
        <end position="373"/>
    </location>
</feature>
<protein>
    <recommendedName>
        <fullName evidence="6">Zn(2)-C6 fungal-type domain-containing protein</fullName>
    </recommendedName>
</protein>
<keyword evidence="2" id="KW-0479">Metal-binding</keyword>
<evidence type="ECO:0000259" key="6">
    <source>
        <dbReference type="PROSITE" id="PS50048"/>
    </source>
</evidence>
<feature type="region of interest" description="Disordered" evidence="5">
    <location>
        <begin position="182"/>
        <end position="215"/>
    </location>
</feature>
<keyword evidence="4" id="KW-0539">Nucleus</keyword>
<proteinExistence type="predicted"/>
<dbReference type="SMART" id="SM00066">
    <property type="entry name" value="GAL4"/>
    <property type="match status" value="1"/>
</dbReference>
<evidence type="ECO:0000256" key="2">
    <source>
        <dbReference type="ARBA" id="ARBA00022723"/>
    </source>
</evidence>
<dbReference type="Proteomes" id="UP000245783">
    <property type="component" value="Unassembled WGS sequence"/>
</dbReference>
<dbReference type="PANTHER" id="PTHR46910">
    <property type="entry name" value="TRANSCRIPTION FACTOR PDR1"/>
    <property type="match status" value="1"/>
</dbReference>